<accession>A0A6B8RK04</accession>
<dbReference type="PIRSF" id="PIRSF500176">
    <property type="entry name" value="L_ASNase"/>
    <property type="match status" value="1"/>
</dbReference>
<dbReference type="Gene3D" id="3.40.50.40">
    <property type="match status" value="1"/>
</dbReference>
<evidence type="ECO:0000256" key="7">
    <source>
        <dbReference type="PROSITE-ProRule" id="PRU10100"/>
    </source>
</evidence>
<dbReference type="EMBL" id="CP034235">
    <property type="protein sequence ID" value="QGQ95678.1"/>
    <property type="molecule type" value="Genomic_DNA"/>
</dbReference>
<dbReference type="Pfam" id="PF00710">
    <property type="entry name" value="Asparaginase"/>
    <property type="match status" value="1"/>
</dbReference>
<dbReference type="PROSITE" id="PS00144">
    <property type="entry name" value="ASN_GLN_ASE_1"/>
    <property type="match status" value="1"/>
</dbReference>
<evidence type="ECO:0000313" key="10">
    <source>
        <dbReference type="Proteomes" id="UP000426246"/>
    </source>
</evidence>
<feature type="active site" description="O-isoaspartyl threonine intermediate" evidence="4">
    <location>
        <position position="39"/>
    </location>
</feature>
<comment type="catalytic activity">
    <reaction evidence="3">
        <text>L-asparagine + H2O = L-aspartate + NH4(+)</text>
        <dbReference type="Rhea" id="RHEA:21016"/>
        <dbReference type="ChEBI" id="CHEBI:15377"/>
        <dbReference type="ChEBI" id="CHEBI:28938"/>
        <dbReference type="ChEBI" id="CHEBI:29991"/>
        <dbReference type="ChEBI" id="CHEBI:58048"/>
        <dbReference type="EC" id="3.5.1.1"/>
    </reaction>
</comment>
<evidence type="ECO:0000313" key="9">
    <source>
        <dbReference type="EMBL" id="QGQ95678.1"/>
    </source>
</evidence>
<dbReference type="InterPro" id="IPR027473">
    <property type="entry name" value="L-asparaginase_C"/>
</dbReference>
<dbReference type="InterPro" id="IPR037152">
    <property type="entry name" value="L-asparaginase_N_sf"/>
</dbReference>
<dbReference type="PANTHER" id="PTHR11707:SF28">
    <property type="entry name" value="60 KDA LYSOPHOSPHOLIPASE"/>
    <property type="match status" value="1"/>
</dbReference>
<keyword evidence="10" id="KW-1185">Reference proteome</keyword>
<sequence>MIPFNHFRNVRRSSILIPTDFCGRSFKLKKIKVIFTGGTIGSRKTERNIDVDVAASYELIRLYGAFTPSRQIEFDTVQPLNILSENLVPEDWLTMIKELENIDYSLYEGIIVTHGTDTLPFTAAALSLASQGIPIPIMLIASNFPLNDPRGKGVLNFSHAVDFIMEQCLAGVFVIFENSQGEAIVHLGTRLSQSDPFTDEYDSTYSAPFGVMSNHQFIHNTHAINPSVAKLQSQSAPEVNNVPWSFSNEVLYLRPYPGLNYRYYDFSKSKPVAVLHDLYHSGTASTRNSDVFDASILHFLAYCQSHEVTVYIAPIKNKAGDLYASSHLLLEAGAIPLENISVETALVKLMLAYGSFKEHSQILQFMQETSLFFEIHQTS</sequence>
<feature type="binding site" evidence="5">
    <location>
        <begin position="116"/>
        <end position="117"/>
    </location>
    <ligand>
        <name>substrate</name>
    </ligand>
</feature>
<dbReference type="InterPro" id="IPR036152">
    <property type="entry name" value="Asp/glu_Ase-like_sf"/>
</dbReference>
<dbReference type="GO" id="GO:0006520">
    <property type="term" value="P:amino acid metabolic process"/>
    <property type="evidence" value="ECO:0007669"/>
    <property type="project" value="InterPro"/>
</dbReference>
<feature type="active site" evidence="6">
    <location>
        <position position="39"/>
    </location>
</feature>
<dbReference type="PROSITE" id="PS51732">
    <property type="entry name" value="ASN_GLN_ASE_3"/>
    <property type="match status" value="1"/>
</dbReference>
<dbReference type="PIRSF" id="PIRSF001220">
    <property type="entry name" value="L-ASNase_gatD"/>
    <property type="match status" value="1"/>
</dbReference>
<dbReference type="InterPro" id="IPR027474">
    <property type="entry name" value="L-asparaginase_N"/>
</dbReference>
<dbReference type="AlphaFoldDB" id="A0A6B8RK04"/>
<dbReference type="EC" id="3.5.1.1" evidence="2"/>
<gene>
    <name evidence="9" type="ORF">EHS13_12700</name>
</gene>
<name>A0A6B8RK04_9BACL</name>
<dbReference type="GO" id="GO:0004067">
    <property type="term" value="F:asparaginase activity"/>
    <property type="evidence" value="ECO:0007669"/>
    <property type="project" value="UniProtKB-UniRule"/>
</dbReference>
<evidence type="ECO:0000259" key="8">
    <source>
        <dbReference type="Pfam" id="PF00710"/>
    </source>
</evidence>
<reference evidence="10" key="1">
    <citation type="submission" date="2018-11" db="EMBL/GenBank/DDBJ databases">
        <title>Complete genome sequence of Paenibacillus sp. ML311-T8.</title>
        <authorList>
            <person name="Nam Y.-D."/>
            <person name="Kang J."/>
            <person name="Chung W.-H."/>
            <person name="Park Y.S."/>
        </authorList>
    </citation>
    <scope>NUCLEOTIDE SEQUENCE [LARGE SCALE GENOMIC DNA]</scope>
    <source>
        <strain evidence="10">ML311-T8</strain>
    </source>
</reference>
<dbReference type="PANTHER" id="PTHR11707">
    <property type="entry name" value="L-ASPARAGINASE"/>
    <property type="match status" value="1"/>
</dbReference>
<dbReference type="Proteomes" id="UP000426246">
    <property type="component" value="Chromosome"/>
</dbReference>
<evidence type="ECO:0000256" key="3">
    <source>
        <dbReference type="ARBA" id="ARBA00049366"/>
    </source>
</evidence>
<evidence type="ECO:0000256" key="1">
    <source>
        <dbReference type="ARBA" id="ARBA00010518"/>
    </source>
</evidence>
<dbReference type="Gene3D" id="3.40.50.1170">
    <property type="entry name" value="L-asparaginase, N-terminal domain"/>
    <property type="match status" value="1"/>
</dbReference>
<evidence type="ECO:0000256" key="5">
    <source>
        <dbReference type="PIRSR" id="PIRSR001220-2"/>
    </source>
</evidence>
<evidence type="ECO:0000256" key="6">
    <source>
        <dbReference type="PROSITE-ProRule" id="PRU10099"/>
    </source>
</evidence>
<dbReference type="KEGG" id="ppsc:EHS13_12700"/>
<organism evidence="9 10">
    <name type="scientific">Paenibacillus psychroresistens</name>
    <dbReference type="NCBI Taxonomy" id="1778678"/>
    <lineage>
        <taxon>Bacteria</taxon>
        <taxon>Bacillati</taxon>
        <taxon>Bacillota</taxon>
        <taxon>Bacilli</taxon>
        <taxon>Bacillales</taxon>
        <taxon>Paenibacillaceae</taxon>
        <taxon>Paenibacillus</taxon>
    </lineage>
</organism>
<dbReference type="InterPro" id="IPR027475">
    <property type="entry name" value="Asparaginase/glutaminase_AS2"/>
</dbReference>
<protein>
    <recommendedName>
        <fullName evidence="2">asparaginase</fullName>
        <ecNumber evidence="2">3.5.1.1</ecNumber>
    </recommendedName>
</protein>
<dbReference type="PRINTS" id="PR00139">
    <property type="entry name" value="ASNGLNASE"/>
</dbReference>
<comment type="similarity">
    <text evidence="1">Belongs to the asparaginase 1 family.</text>
</comment>
<dbReference type="InterPro" id="IPR006034">
    <property type="entry name" value="Asparaginase/glutaminase-like"/>
</dbReference>
<dbReference type="PROSITE" id="PS00917">
    <property type="entry name" value="ASN_GLN_ASE_2"/>
    <property type="match status" value="1"/>
</dbReference>
<dbReference type="SUPFAM" id="SSF53774">
    <property type="entry name" value="Glutaminase/Asparaginase"/>
    <property type="match status" value="1"/>
</dbReference>
<feature type="active site" evidence="7">
    <location>
        <position position="116"/>
    </location>
</feature>
<proteinExistence type="inferred from homology"/>
<dbReference type="SMART" id="SM00870">
    <property type="entry name" value="Asparaginase"/>
    <property type="match status" value="1"/>
</dbReference>
<evidence type="ECO:0000256" key="2">
    <source>
        <dbReference type="ARBA" id="ARBA00012920"/>
    </source>
</evidence>
<dbReference type="InterPro" id="IPR020827">
    <property type="entry name" value="Asparaginase/glutaminase_AS1"/>
</dbReference>
<feature type="domain" description="L-asparaginase N-terminal" evidence="8">
    <location>
        <begin position="30"/>
        <end position="210"/>
    </location>
</feature>
<evidence type="ECO:0000256" key="4">
    <source>
        <dbReference type="PIRSR" id="PIRSR001220-1"/>
    </source>
</evidence>
<feature type="binding site" evidence="5">
    <location>
        <position position="84"/>
    </location>
    <ligand>
        <name>substrate</name>
    </ligand>
</feature>